<protein>
    <recommendedName>
        <fullName evidence="4">Protein Syd</fullName>
    </recommendedName>
</protein>
<comment type="subcellular location">
    <subcellularLocation>
        <location evidence="4">Cell inner membrane</location>
        <topology evidence="4">Peripheral membrane protein</topology>
        <orientation evidence="4">Cytoplasmic side</orientation>
    </subcellularLocation>
    <text evidence="4">Loosely associated with the cytoplasmic side of the inner membrane, probably via SecY.</text>
</comment>
<gene>
    <name evidence="4 5" type="primary">syd</name>
    <name evidence="5" type="ORF">DAQ1742_03334</name>
</gene>
<evidence type="ECO:0000313" key="5">
    <source>
        <dbReference type="EMBL" id="SLM64149.1"/>
    </source>
</evidence>
<comment type="similarity">
    <text evidence="4">Belongs to the Syd family.</text>
</comment>
<sequence length="182" mass="20312">MEQQVVQALQDFTQRYVSLWQQETGHAPASEELYGVASPCAVTTQHDRVYWLPQPAAPLHGLEGWARALDIQLHPDAQAFFTTQYAGDMRGHIAGIDCTLLQVWSEADFVRMQENLIGHLLTQKRLKLSPTLFLATTDSEMMLISLCNLSGEVVLEELGTRQRRVLSGSLSDFLSTLSPLIS</sequence>
<dbReference type="InterPro" id="IPR009948">
    <property type="entry name" value="Syd"/>
</dbReference>
<evidence type="ECO:0000256" key="1">
    <source>
        <dbReference type="ARBA" id="ARBA00022475"/>
    </source>
</evidence>
<dbReference type="EMBL" id="LT615367">
    <property type="protein sequence ID" value="SLM64149.1"/>
    <property type="molecule type" value="Genomic_DNA"/>
</dbReference>
<dbReference type="RefSeq" id="WP_180706165.1">
    <property type="nucleotide sequence ID" value="NZ_LT615367.1"/>
</dbReference>
<keyword evidence="3 4" id="KW-0472">Membrane</keyword>
<evidence type="ECO:0000256" key="2">
    <source>
        <dbReference type="ARBA" id="ARBA00022519"/>
    </source>
</evidence>
<dbReference type="Gene3D" id="3.40.1580.20">
    <property type="entry name" value="Syd protein"/>
    <property type="match status" value="1"/>
</dbReference>
<evidence type="ECO:0000256" key="4">
    <source>
        <dbReference type="HAMAP-Rule" id="MF_01104"/>
    </source>
</evidence>
<proteinExistence type="inferred from homology"/>
<organism evidence="5 6">
    <name type="scientific">Dickeya aquatica</name>
    <dbReference type="NCBI Taxonomy" id="1401087"/>
    <lineage>
        <taxon>Bacteria</taxon>
        <taxon>Pseudomonadati</taxon>
        <taxon>Pseudomonadota</taxon>
        <taxon>Gammaproteobacteria</taxon>
        <taxon>Enterobacterales</taxon>
        <taxon>Pectobacteriaceae</taxon>
        <taxon>Dickeya</taxon>
    </lineage>
</organism>
<dbReference type="AlphaFoldDB" id="A0A375AEY1"/>
<dbReference type="KEGG" id="daq:DAQ1742_03334"/>
<evidence type="ECO:0000313" key="6">
    <source>
        <dbReference type="Proteomes" id="UP000294820"/>
    </source>
</evidence>
<dbReference type="GO" id="GO:0009898">
    <property type="term" value="C:cytoplasmic side of plasma membrane"/>
    <property type="evidence" value="ECO:0007669"/>
    <property type="project" value="InterPro"/>
</dbReference>
<keyword evidence="2 4" id="KW-0997">Cell inner membrane</keyword>
<evidence type="ECO:0000256" key="3">
    <source>
        <dbReference type="ARBA" id="ARBA00023136"/>
    </source>
</evidence>
<dbReference type="NCBIfam" id="NF003439">
    <property type="entry name" value="PRK04968.1"/>
    <property type="match status" value="1"/>
</dbReference>
<name>A0A375AEY1_9GAMM</name>
<dbReference type="CDD" id="cd16323">
    <property type="entry name" value="Syd"/>
    <property type="match status" value="1"/>
</dbReference>
<keyword evidence="6" id="KW-1185">Reference proteome</keyword>
<dbReference type="HAMAP" id="MF_01104">
    <property type="entry name" value="Syd"/>
    <property type="match status" value="1"/>
</dbReference>
<reference evidence="5 6" key="1">
    <citation type="submission" date="2016-09" db="EMBL/GenBank/DDBJ databases">
        <authorList>
            <person name="Reverchon S."/>
            <person name="Nasser W."/>
            <person name="Leonard S."/>
            <person name="Brochier C."/>
            <person name="Duprey A."/>
        </authorList>
    </citation>
    <scope>NUCLEOTIDE SEQUENCE [LARGE SCALE GENOMIC DNA]</scope>
    <source>
        <strain evidence="5 6">174/2</strain>
    </source>
</reference>
<dbReference type="InterPro" id="IPR038228">
    <property type="entry name" value="Syd_sf"/>
</dbReference>
<dbReference type="Pfam" id="PF07348">
    <property type="entry name" value="Syd"/>
    <property type="match status" value="1"/>
</dbReference>
<dbReference type="Proteomes" id="UP000294820">
    <property type="component" value="Chromosome 1"/>
</dbReference>
<keyword evidence="1 4" id="KW-1003">Cell membrane</keyword>
<comment type="function">
    <text evidence="4">Interacts with the SecY protein in vivo. May bind preferentially to an uncomplexed state of SecY, thus functioning either as a chelating agent for excess SecY in the cell or as a regulatory factor that negatively controls the translocase function.</text>
</comment>
<accession>A0A375AEY1</accession>